<name>A0A382L705_9ZZZZ</name>
<accession>A0A382L705</accession>
<gene>
    <name evidence="2" type="ORF">METZ01_LOCUS283545</name>
</gene>
<feature type="non-terminal residue" evidence="2">
    <location>
        <position position="1"/>
    </location>
</feature>
<feature type="compositionally biased region" description="Acidic residues" evidence="1">
    <location>
        <begin position="1"/>
        <end position="29"/>
    </location>
</feature>
<sequence>GEDEGETETGEDEGETETGEDEGETETEVVADGMAVETEETGEGADEMETVRATKAANDAEMAVETKERVAGDDVRTAKAANDGVAKTNKVANGNIAVVGIAERTAGIRGKIRRDVVKEGIEASIAAKGTSRRAQAMDARRAERPIRPRKRKRAA</sequence>
<feature type="compositionally biased region" description="Acidic residues" evidence="1">
    <location>
        <begin position="37"/>
        <end position="48"/>
    </location>
</feature>
<reference evidence="2" key="1">
    <citation type="submission" date="2018-05" db="EMBL/GenBank/DDBJ databases">
        <authorList>
            <person name="Lanie J.A."/>
            <person name="Ng W.-L."/>
            <person name="Kazmierczak K.M."/>
            <person name="Andrzejewski T.M."/>
            <person name="Davidsen T.M."/>
            <person name="Wayne K.J."/>
            <person name="Tettelin H."/>
            <person name="Glass J.I."/>
            <person name="Rusch D."/>
            <person name="Podicherti R."/>
            <person name="Tsui H.-C.T."/>
            <person name="Winkler M.E."/>
        </authorList>
    </citation>
    <scope>NUCLEOTIDE SEQUENCE</scope>
</reference>
<feature type="region of interest" description="Disordered" evidence="1">
    <location>
        <begin position="126"/>
        <end position="155"/>
    </location>
</feature>
<proteinExistence type="predicted"/>
<protein>
    <submittedName>
        <fullName evidence="2">Uncharacterized protein</fullName>
    </submittedName>
</protein>
<evidence type="ECO:0000256" key="1">
    <source>
        <dbReference type="SAM" id="MobiDB-lite"/>
    </source>
</evidence>
<feature type="region of interest" description="Disordered" evidence="1">
    <location>
        <begin position="1"/>
        <end position="49"/>
    </location>
</feature>
<evidence type="ECO:0000313" key="2">
    <source>
        <dbReference type="EMBL" id="SVC30691.1"/>
    </source>
</evidence>
<organism evidence="2">
    <name type="scientific">marine metagenome</name>
    <dbReference type="NCBI Taxonomy" id="408172"/>
    <lineage>
        <taxon>unclassified sequences</taxon>
        <taxon>metagenomes</taxon>
        <taxon>ecological metagenomes</taxon>
    </lineage>
</organism>
<dbReference type="EMBL" id="UINC01084233">
    <property type="protein sequence ID" value="SVC30691.1"/>
    <property type="molecule type" value="Genomic_DNA"/>
</dbReference>
<dbReference type="AlphaFoldDB" id="A0A382L705"/>